<feature type="transmembrane region" description="Helical" evidence="1">
    <location>
        <begin position="205"/>
        <end position="228"/>
    </location>
</feature>
<name>A0ABY2J1Z3_9MICO</name>
<feature type="transmembrane region" description="Helical" evidence="1">
    <location>
        <begin position="25"/>
        <end position="50"/>
    </location>
</feature>
<dbReference type="EMBL" id="SOGQ01000057">
    <property type="protein sequence ID" value="TFC97727.1"/>
    <property type="molecule type" value="Genomic_DNA"/>
</dbReference>
<dbReference type="RefSeq" id="WP_134431269.1">
    <property type="nucleotide sequence ID" value="NZ_SOGQ01000057.1"/>
</dbReference>
<evidence type="ECO:0000313" key="2">
    <source>
        <dbReference type="EMBL" id="TFC97727.1"/>
    </source>
</evidence>
<protein>
    <submittedName>
        <fullName evidence="2">ABC transporter permease</fullName>
    </submittedName>
</protein>
<comment type="caution">
    <text evidence="2">The sequence shown here is derived from an EMBL/GenBank/DDBJ whole genome shotgun (WGS) entry which is preliminary data.</text>
</comment>
<feature type="transmembrane region" description="Helical" evidence="1">
    <location>
        <begin position="62"/>
        <end position="92"/>
    </location>
</feature>
<gene>
    <name evidence="2" type="ORF">E3T28_11640</name>
</gene>
<feature type="transmembrane region" description="Helical" evidence="1">
    <location>
        <begin position="123"/>
        <end position="145"/>
    </location>
</feature>
<evidence type="ECO:0000313" key="3">
    <source>
        <dbReference type="Proteomes" id="UP000297853"/>
    </source>
</evidence>
<feature type="transmembrane region" description="Helical" evidence="1">
    <location>
        <begin position="248"/>
        <end position="268"/>
    </location>
</feature>
<keyword evidence="3" id="KW-1185">Reference proteome</keyword>
<evidence type="ECO:0000256" key="1">
    <source>
        <dbReference type="SAM" id="Phobius"/>
    </source>
</evidence>
<reference evidence="2 3" key="1">
    <citation type="submission" date="2019-03" db="EMBL/GenBank/DDBJ databases">
        <title>Genomics of glacier-inhabiting Cryobacterium strains.</title>
        <authorList>
            <person name="Liu Q."/>
            <person name="Xin Y.-H."/>
        </authorList>
    </citation>
    <scope>NUCLEOTIDE SEQUENCE [LARGE SCALE GENOMIC DNA]</scope>
    <source>
        <strain evidence="2 3">TMT1-23-1</strain>
    </source>
</reference>
<sequence>MTVLQRWRFASRLAVRDIRRNRLSALMSVIAMAIPVSSVVAVAVVAPNMIPVFDDGTSYGSWWVVGVIAVAAQFAILALVLVGAMVGAAMIVSVRRSERMLALLAAIGASPQVLARVMSARGLILGALAAVTSVVVGFAAGIAFLVSSGTRLVAVDIVAIIVVAIATSGVGWLASLVAAVRASAIDVSMVLRDAPRPARSTTRRARGGLIISVSGGVALLVVGALGFAGGVLPDGLPAILLRSVSGLLAAPAALTIVVGAVLAFPALIRWTARGPARLPGAAGLAARIAARDAERSGARSGAAAASIMLVTFIVGGYLTFFAASDAWSVTDHDWQLQRDQVKVDLVVPTRWDPIERDVVRDPDAVAAALSDGVDATEVRVLSGVLGPFWGSPVDDFEGYSGRQTMMFPPEGLPLPQSADEGICELSFEENGLNEALCAAGTLDRFELAPTQPTIWVGDAADLALILGQAPDVDTLTALEAGTARSRPCEWCGFPLLSVASST</sequence>
<feature type="transmembrane region" description="Helical" evidence="1">
    <location>
        <begin position="157"/>
        <end position="184"/>
    </location>
</feature>
<organism evidence="2 3">
    <name type="scientific">Cryobacterium sinapicolor</name>
    <dbReference type="NCBI Taxonomy" id="1259236"/>
    <lineage>
        <taxon>Bacteria</taxon>
        <taxon>Bacillati</taxon>
        <taxon>Actinomycetota</taxon>
        <taxon>Actinomycetes</taxon>
        <taxon>Micrococcales</taxon>
        <taxon>Microbacteriaceae</taxon>
        <taxon>Cryobacterium</taxon>
    </lineage>
</organism>
<feature type="transmembrane region" description="Helical" evidence="1">
    <location>
        <begin position="301"/>
        <end position="323"/>
    </location>
</feature>
<dbReference type="Proteomes" id="UP000297853">
    <property type="component" value="Unassembled WGS sequence"/>
</dbReference>
<keyword evidence="1" id="KW-0812">Transmembrane</keyword>
<keyword evidence="1" id="KW-1133">Transmembrane helix</keyword>
<proteinExistence type="predicted"/>
<accession>A0ABY2J1Z3</accession>
<keyword evidence="1" id="KW-0472">Membrane</keyword>